<accession>A0A318D6W2</accession>
<dbReference type="InterPro" id="IPR003675">
    <property type="entry name" value="Rce1/LyrA-like_dom"/>
</dbReference>
<gene>
    <name evidence="3" type="ORF">DL796_05445</name>
</gene>
<feature type="transmembrane region" description="Helical" evidence="1">
    <location>
        <begin position="114"/>
        <end position="135"/>
    </location>
</feature>
<keyword evidence="4" id="KW-1185">Reference proteome</keyword>
<name>A0A318D6W2_9GAMM</name>
<keyword evidence="1" id="KW-0812">Transmembrane</keyword>
<proteinExistence type="predicted"/>
<dbReference type="EMBL" id="QICH01000001">
    <property type="protein sequence ID" value="PXF64581.1"/>
    <property type="molecule type" value="Genomic_DNA"/>
</dbReference>
<evidence type="ECO:0000313" key="4">
    <source>
        <dbReference type="Proteomes" id="UP000247689"/>
    </source>
</evidence>
<dbReference type="GO" id="GO:0004175">
    <property type="term" value="F:endopeptidase activity"/>
    <property type="evidence" value="ECO:0007669"/>
    <property type="project" value="UniProtKB-ARBA"/>
</dbReference>
<evidence type="ECO:0000256" key="1">
    <source>
        <dbReference type="SAM" id="Phobius"/>
    </source>
</evidence>
<sequence>MILLLAIVAVGVLCEELLFRKYLVELGQGLGLKLWLSCLVSAVLFALWHTTAIENSWFLIVSALVYSYFTYLFKSISFTVGAHLAFNILTMFTDSAGVESNLTTNYYVDVPSEWVFSSIMFDLNLLALVLIVHSLKGYLAKWHRQRIATQNI</sequence>
<dbReference type="OrthoDB" id="9884016at2"/>
<keyword evidence="1" id="KW-1133">Transmembrane helix</keyword>
<dbReference type="Proteomes" id="UP000247689">
    <property type="component" value="Unassembled WGS sequence"/>
</dbReference>
<keyword evidence="1" id="KW-0472">Membrane</keyword>
<reference evidence="3 4" key="1">
    <citation type="submission" date="2018-05" db="EMBL/GenBank/DDBJ databases">
        <title>Kangiella spongicola genome sequence.</title>
        <authorList>
            <person name="Maclea K.S."/>
            <person name="Goen A.E."/>
            <person name="Kelley C."/>
            <person name="Underriner A."/>
            <person name="Silverwood T."/>
            <person name="Trachtenberg A.M."/>
        </authorList>
    </citation>
    <scope>NUCLEOTIDE SEQUENCE [LARGE SCALE GENOMIC DNA]</scope>
    <source>
        <strain evidence="3 4">ATCC BAA-2076</strain>
    </source>
</reference>
<organism evidence="3 4">
    <name type="scientific">Kangiella spongicola</name>
    <dbReference type="NCBI Taxonomy" id="796379"/>
    <lineage>
        <taxon>Bacteria</taxon>
        <taxon>Pseudomonadati</taxon>
        <taxon>Pseudomonadota</taxon>
        <taxon>Gammaproteobacteria</taxon>
        <taxon>Kangiellales</taxon>
        <taxon>Kangiellaceae</taxon>
        <taxon>Kangiella</taxon>
    </lineage>
</organism>
<dbReference type="GO" id="GO:0080120">
    <property type="term" value="P:CAAX-box protein maturation"/>
    <property type="evidence" value="ECO:0007669"/>
    <property type="project" value="UniProtKB-ARBA"/>
</dbReference>
<comment type="caution">
    <text evidence="3">The sequence shown here is derived from an EMBL/GenBank/DDBJ whole genome shotgun (WGS) entry which is preliminary data.</text>
</comment>
<dbReference type="Pfam" id="PF02517">
    <property type="entry name" value="Rce1-like"/>
    <property type="match status" value="1"/>
</dbReference>
<evidence type="ECO:0000259" key="2">
    <source>
        <dbReference type="Pfam" id="PF02517"/>
    </source>
</evidence>
<evidence type="ECO:0000313" key="3">
    <source>
        <dbReference type="EMBL" id="PXF64581.1"/>
    </source>
</evidence>
<dbReference type="AlphaFoldDB" id="A0A318D6W2"/>
<protein>
    <recommendedName>
        <fullName evidence="2">CAAX prenyl protease 2/Lysostaphin resistance protein A-like domain-containing protein</fullName>
    </recommendedName>
</protein>
<feature type="transmembrane region" description="Helical" evidence="1">
    <location>
        <begin position="55"/>
        <end position="73"/>
    </location>
</feature>
<feature type="domain" description="CAAX prenyl protease 2/Lysostaphin resistance protein A-like" evidence="2">
    <location>
        <begin position="2"/>
        <end position="88"/>
    </location>
</feature>